<organism evidence="2">
    <name type="scientific">Mesorhizobium sp. WSM2240</name>
    <dbReference type="NCBI Taxonomy" id="3228851"/>
    <lineage>
        <taxon>Bacteria</taxon>
        <taxon>Pseudomonadati</taxon>
        <taxon>Pseudomonadota</taxon>
        <taxon>Alphaproteobacteria</taxon>
        <taxon>Hyphomicrobiales</taxon>
        <taxon>Phyllobacteriaceae</taxon>
        <taxon>Mesorhizobium</taxon>
    </lineage>
</organism>
<reference evidence="2" key="1">
    <citation type="submission" date="2024-06" db="EMBL/GenBank/DDBJ databases">
        <title>Mesorhizobium karijinii sp. nov., a symbiont of the iconic Swainsona formosa from arid Australia.</title>
        <authorList>
            <person name="Hill Y.J."/>
            <person name="Watkin E.L.J."/>
            <person name="O'Hara G.W."/>
            <person name="Terpolilli J."/>
            <person name="Tye M.L."/>
            <person name="Kohlmeier M.G."/>
        </authorList>
    </citation>
    <scope>NUCLEOTIDE SEQUENCE</scope>
    <source>
        <strain evidence="2">WSM2240</strain>
    </source>
</reference>
<feature type="domain" description="XdhC- CoxI" evidence="1">
    <location>
        <begin position="20"/>
        <end position="87"/>
    </location>
</feature>
<gene>
    <name evidence="2" type="ORF">ABVK50_13955</name>
</gene>
<dbReference type="RefSeq" id="WP_353640991.1">
    <property type="nucleotide sequence ID" value="NZ_CP159253.1"/>
</dbReference>
<dbReference type="EMBL" id="CP159253">
    <property type="protein sequence ID" value="XCG46436.1"/>
    <property type="molecule type" value="Genomic_DNA"/>
</dbReference>
<dbReference type="InterPro" id="IPR052698">
    <property type="entry name" value="MoCofactor_Util/Proc"/>
</dbReference>
<protein>
    <submittedName>
        <fullName evidence="2">XdhC family protein</fullName>
    </submittedName>
</protein>
<dbReference type="Pfam" id="PF02625">
    <property type="entry name" value="XdhC_CoxI"/>
    <property type="match status" value="1"/>
</dbReference>
<dbReference type="PANTHER" id="PTHR30388">
    <property type="entry name" value="ALDEHYDE OXIDOREDUCTASE MOLYBDENUM COFACTOR ASSEMBLY PROTEIN"/>
    <property type="match status" value="1"/>
</dbReference>
<dbReference type="InterPro" id="IPR003777">
    <property type="entry name" value="XdhC_CoxI"/>
</dbReference>
<accession>A0AAU8CJJ4</accession>
<evidence type="ECO:0000259" key="1">
    <source>
        <dbReference type="Pfam" id="PF02625"/>
    </source>
</evidence>
<proteinExistence type="predicted"/>
<name>A0AAU8CJJ4_9HYPH</name>
<sequence length="112" mass="11689">MNERANLDESRDPLAIAESWLQDGKEVAIATVVETWGSAPRPAGSHLVVDADGNFQGSVSGGCVEGAVVAEAADVIETGKARMLEFGVADETAWQVGLSCGGRIKVYVEKLG</sequence>
<dbReference type="PANTHER" id="PTHR30388:SF4">
    <property type="entry name" value="MOLYBDENUM COFACTOR INSERTION CHAPERONE PAOD"/>
    <property type="match status" value="1"/>
</dbReference>
<dbReference type="AlphaFoldDB" id="A0AAU8CJJ4"/>
<evidence type="ECO:0000313" key="2">
    <source>
        <dbReference type="EMBL" id="XCG46436.1"/>
    </source>
</evidence>